<name>A0A4Y5SL81_9EURY</name>
<evidence type="ECO:0000313" key="2">
    <source>
        <dbReference type="EMBL" id="QDA31154.1"/>
    </source>
</evidence>
<keyword evidence="1" id="KW-1133">Transmembrane helix</keyword>
<feature type="transmembrane region" description="Helical" evidence="1">
    <location>
        <begin position="74"/>
        <end position="91"/>
    </location>
</feature>
<sequence length="95" mass="10940">MRRLLFALPFLLAGFLYLFMDFRETPMIILTLGWLAFALEYRYDGESTESDELVALAISMSVVLIPLHEGVAEILALFIFILVMTALFIKFKMRT</sequence>
<dbReference type="Proteomes" id="UP000306007">
    <property type="component" value="Chromosome"/>
</dbReference>
<protein>
    <submittedName>
        <fullName evidence="2">Uncharacterized protein</fullName>
    </submittedName>
</protein>
<dbReference type="EMBL" id="CP040846">
    <property type="protein sequence ID" value="QDA31154.1"/>
    <property type="molecule type" value="Genomic_DNA"/>
</dbReference>
<gene>
    <name evidence="2" type="ORF">FH039_05460</name>
</gene>
<keyword evidence="1" id="KW-0812">Transmembrane</keyword>
<accession>A0A4Y5SL81</accession>
<proteinExistence type="predicted"/>
<keyword evidence="3" id="KW-1185">Reference proteome</keyword>
<reference evidence="2 3" key="1">
    <citation type="submission" date="2019-06" db="EMBL/GenBank/DDBJ databases">
        <title>Thermococcus indicus sp. nov., a Fe(III)-reducing hyperthermophilic archaeon isolated from the Onnuri vent field of the Central Indian Ocean ridge.</title>
        <authorList>
            <person name="Lim J.K."/>
            <person name="Kim Y.J."/>
            <person name="Kwon K.K."/>
        </authorList>
    </citation>
    <scope>NUCLEOTIDE SEQUENCE [LARGE SCALE GENOMIC DNA]</scope>
    <source>
        <strain evidence="2 3">IOH1</strain>
    </source>
</reference>
<evidence type="ECO:0000256" key="1">
    <source>
        <dbReference type="SAM" id="Phobius"/>
    </source>
</evidence>
<dbReference type="KEGG" id="tic:FH039_05460"/>
<keyword evidence="1" id="KW-0472">Membrane</keyword>
<organism evidence="2 3">
    <name type="scientific">Thermococcus indicus</name>
    <dbReference type="NCBI Taxonomy" id="2586643"/>
    <lineage>
        <taxon>Archaea</taxon>
        <taxon>Methanobacteriati</taxon>
        <taxon>Methanobacteriota</taxon>
        <taxon>Thermococci</taxon>
        <taxon>Thermococcales</taxon>
        <taxon>Thermococcaceae</taxon>
        <taxon>Thermococcus</taxon>
    </lineage>
</organism>
<dbReference type="RefSeq" id="WP_139680503.1">
    <property type="nucleotide sequence ID" value="NZ_CP040846.1"/>
</dbReference>
<dbReference type="AlphaFoldDB" id="A0A4Y5SL81"/>
<dbReference type="GeneID" id="40474610"/>
<evidence type="ECO:0000313" key="3">
    <source>
        <dbReference type="Proteomes" id="UP000306007"/>
    </source>
</evidence>
<dbReference type="OrthoDB" id="102356at2157"/>